<feature type="region of interest" description="Disordered" evidence="1">
    <location>
        <begin position="104"/>
        <end position="132"/>
    </location>
</feature>
<feature type="compositionally biased region" description="Low complexity" evidence="1">
    <location>
        <begin position="117"/>
        <end position="127"/>
    </location>
</feature>
<feature type="compositionally biased region" description="Basic residues" evidence="1">
    <location>
        <begin position="643"/>
        <end position="656"/>
    </location>
</feature>
<evidence type="ECO:0000313" key="2">
    <source>
        <dbReference type="EMBL" id="VEU35647.1"/>
    </source>
</evidence>
<keyword evidence="3" id="KW-1185">Reference proteome</keyword>
<dbReference type="EMBL" id="CAACVS010000064">
    <property type="protein sequence ID" value="VEU35647.1"/>
    <property type="molecule type" value="Genomic_DNA"/>
</dbReference>
<evidence type="ECO:0000256" key="1">
    <source>
        <dbReference type="SAM" id="MobiDB-lite"/>
    </source>
</evidence>
<gene>
    <name evidence="2" type="ORF">PSNMU_V1.4_AUG-EV-PASAV3_0023910</name>
</gene>
<sequence>MDGPPPFPPCASATLVPASRSERPRAGGRAPEGFRRRRRIQLRLLAVAAALPALSVSLAEGIPAERAGDPSSETPTGDEWMNPGGPPYGAANAGGGFFSFDPRWVLGGGGGNGQGKGNAQHQQQQKQEPANPVRFFDVYSRPIRSVYSQVHWTSHGTIPLPRPVVDRYGGKGAGTKAERSSGAMPEARDEPATDTMAVVGYEVDQVRIDPSTGREVPVPITWAYNHHYMAFLLGSRGGDAKEPSGNATFREANDAPRMVELDGHGAIGAAERLGLGHATGGPVWIPEQALAPGVDADALRDGRSWLFFSEGNGGEMRKSCHVYPRGYAQLIRNPVSFSVTPMQIDTWFRDTMPSGRFVPPNGPVDAFLPKSSGIRDLAAAGYNPLLECPCSDRLERSWGMSYALRDLHDDDDDNEGESPEPPGNATECFSAALSLLPSTNATTREIPRPGKERGRCTALLRADGSLDAAWEEPTGSPTGSTTSFQREQSAAGGEPSGAVVGTTPLGSLFNATVVLHAESGTAEIALEGPVWYEGDEEEETGDRWFAVAFGADSMCVRMEADECTGGGPYAIVVLPATPEGPSRVVERRLDYHGPGRILGAGPGEKELLIVRSNRIEDFGGGDGDDEEHQPRHGGETPSPNKNSTHRKRKRKRRVVRLSRPFRGPTPDYFSFAADPGAGAPPPDPVKIVLATGCPGSGGTFGRHCGHQSPGPLVFARVGLRLEVVRDGIKGSIGGKPFGKHCLGEPYGDLVRQKNPTCEVRTYRGGLRCCVHGKHLLDASQEIPWGDRVLEYRLKFRFYYQDYLSGPRREDPPAASSGRAAEEAILRAAPPSHRELARFYWQTEAGGDEYDVPGCREGKLGQGPPPSECVHTITSRWRVRDFAGGEGLSGIELIYAAPHCHAPMCLSMELYNADTGELLCSVEPIAGRGGSGGNDGAYDEEGFLAIPPCLWSHDQSRSSTTTSTTTSPLRKHGRETSRDGPPLLPAPRFLSMDTTLLSIKRANSTFPHTGDMASWQMRGVLVPSTPTETEA</sequence>
<feature type="region of interest" description="Disordered" evidence="1">
    <location>
        <begin position="1"/>
        <end position="34"/>
    </location>
</feature>
<feature type="compositionally biased region" description="Acidic residues" evidence="1">
    <location>
        <begin position="409"/>
        <end position="418"/>
    </location>
</feature>
<evidence type="ECO:0000313" key="3">
    <source>
        <dbReference type="Proteomes" id="UP000291116"/>
    </source>
</evidence>
<feature type="region of interest" description="Disordered" evidence="1">
    <location>
        <begin position="170"/>
        <end position="191"/>
    </location>
</feature>
<organism evidence="2 3">
    <name type="scientific">Pseudo-nitzschia multistriata</name>
    <dbReference type="NCBI Taxonomy" id="183589"/>
    <lineage>
        <taxon>Eukaryota</taxon>
        <taxon>Sar</taxon>
        <taxon>Stramenopiles</taxon>
        <taxon>Ochrophyta</taxon>
        <taxon>Bacillariophyta</taxon>
        <taxon>Bacillariophyceae</taxon>
        <taxon>Bacillariophycidae</taxon>
        <taxon>Bacillariales</taxon>
        <taxon>Bacillariaceae</taxon>
        <taxon>Pseudo-nitzschia</taxon>
    </lineage>
</organism>
<feature type="compositionally biased region" description="Low complexity" evidence="1">
    <location>
        <begin position="473"/>
        <end position="483"/>
    </location>
</feature>
<reference evidence="2 3" key="1">
    <citation type="submission" date="2019-01" db="EMBL/GenBank/DDBJ databases">
        <authorList>
            <person name="Ferrante I. M."/>
        </authorList>
    </citation>
    <scope>NUCLEOTIDE SEQUENCE [LARGE SCALE GENOMIC DNA]</scope>
    <source>
        <strain evidence="2 3">B856</strain>
    </source>
</reference>
<dbReference type="OrthoDB" id="43999at2759"/>
<feature type="region of interest" description="Disordered" evidence="1">
    <location>
        <begin position="466"/>
        <end position="499"/>
    </location>
</feature>
<dbReference type="Proteomes" id="UP000291116">
    <property type="component" value="Unassembled WGS sequence"/>
</dbReference>
<feature type="region of interest" description="Disordered" evidence="1">
    <location>
        <begin position="64"/>
        <end position="88"/>
    </location>
</feature>
<name>A0A448Z0M5_9STRA</name>
<proteinExistence type="predicted"/>
<dbReference type="AlphaFoldDB" id="A0A448Z0M5"/>
<feature type="region of interest" description="Disordered" evidence="1">
    <location>
        <begin position="407"/>
        <end position="427"/>
    </location>
</feature>
<feature type="region of interest" description="Disordered" evidence="1">
    <location>
        <begin position="615"/>
        <end position="661"/>
    </location>
</feature>
<feature type="compositionally biased region" description="Gly residues" evidence="1">
    <location>
        <begin position="106"/>
        <end position="116"/>
    </location>
</feature>
<protein>
    <submittedName>
        <fullName evidence="2">Uncharacterized protein</fullName>
    </submittedName>
</protein>
<accession>A0A448Z0M5</accession>
<feature type="region of interest" description="Disordered" evidence="1">
    <location>
        <begin position="953"/>
        <end position="987"/>
    </location>
</feature>
<feature type="compositionally biased region" description="Low complexity" evidence="1">
    <location>
        <begin position="957"/>
        <end position="966"/>
    </location>
</feature>